<feature type="region of interest" description="Disordered" evidence="1">
    <location>
        <begin position="1"/>
        <end position="159"/>
    </location>
</feature>
<dbReference type="Proteomes" id="UP001352852">
    <property type="component" value="Unassembled WGS sequence"/>
</dbReference>
<evidence type="ECO:0000313" key="3">
    <source>
        <dbReference type="Proteomes" id="UP001352852"/>
    </source>
</evidence>
<proteinExistence type="predicted"/>
<feature type="compositionally biased region" description="Polar residues" evidence="1">
    <location>
        <begin position="97"/>
        <end position="107"/>
    </location>
</feature>
<accession>A0ABU7E5I1</accession>
<protein>
    <submittedName>
        <fullName evidence="2">Uncharacterized protein</fullName>
    </submittedName>
</protein>
<comment type="caution">
    <text evidence="2">The sequence shown here is derived from an EMBL/GenBank/DDBJ whole genome shotgun (WGS) entry which is preliminary data.</text>
</comment>
<feature type="compositionally biased region" description="Basic and acidic residues" evidence="1">
    <location>
        <begin position="40"/>
        <end position="54"/>
    </location>
</feature>
<evidence type="ECO:0000256" key="1">
    <source>
        <dbReference type="SAM" id="MobiDB-lite"/>
    </source>
</evidence>
<name>A0ABU7E5I1_9TELE</name>
<organism evidence="2 3">
    <name type="scientific">Characodon lateralis</name>
    <dbReference type="NCBI Taxonomy" id="208331"/>
    <lineage>
        <taxon>Eukaryota</taxon>
        <taxon>Metazoa</taxon>
        <taxon>Chordata</taxon>
        <taxon>Craniata</taxon>
        <taxon>Vertebrata</taxon>
        <taxon>Euteleostomi</taxon>
        <taxon>Actinopterygii</taxon>
        <taxon>Neopterygii</taxon>
        <taxon>Teleostei</taxon>
        <taxon>Neoteleostei</taxon>
        <taxon>Acanthomorphata</taxon>
        <taxon>Ovalentaria</taxon>
        <taxon>Atherinomorphae</taxon>
        <taxon>Cyprinodontiformes</taxon>
        <taxon>Goodeidae</taxon>
        <taxon>Characodon</taxon>
    </lineage>
</organism>
<feature type="compositionally biased region" description="Low complexity" evidence="1">
    <location>
        <begin position="28"/>
        <end position="37"/>
    </location>
</feature>
<dbReference type="EMBL" id="JAHUTJ010044466">
    <property type="protein sequence ID" value="MED6281995.1"/>
    <property type="molecule type" value="Genomic_DNA"/>
</dbReference>
<gene>
    <name evidence="2" type="ORF">CHARACLAT_027493</name>
</gene>
<sequence length="159" mass="17059">MAQSNPPTGAAPGRSSPDPANELRSQPHESPTPSEPQQEPPHRATPNKDTDIEHIPPNPNGSNPHPHRGTPPQVNSVADEATPTQRKLHTQPRSKNPRCTTPHSAPQRQGKGPAQSHPRPLAQQGRPHPVPHPQPDPRTMTGQTHPPRGPRPAAGTQGQ</sequence>
<evidence type="ECO:0000313" key="2">
    <source>
        <dbReference type="EMBL" id="MED6281995.1"/>
    </source>
</evidence>
<feature type="compositionally biased region" description="Basic residues" evidence="1">
    <location>
        <begin position="86"/>
        <end position="96"/>
    </location>
</feature>
<reference evidence="2 3" key="1">
    <citation type="submission" date="2021-06" db="EMBL/GenBank/DDBJ databases">
        <authorList>
            <person name="Palmer J.M."/>
        </authorList>
    </citation>
    <scope>NUCLEOTIDE SEQUENCE [LARGE SCALE GENOMIC DNA]</scope>
    <source>
        <strain evidence="2 3">CL_MEX2019</strain>
        <tissue evidence="2">Muscle</tissue>
    </source>
</reference>
<keyword evidence="3" id="KW-1185">Reference proteome</keyword>